<evidence type="ECO:0000313" key="2">
    <source>
        <dbReference type="Proteomes" id="UP000319769"/>
    </source>
</evidence>
<dbReference type="EMBL" id="VMNW02000016">
    <property type="protein sequence ID" value="KAA9161605.1"/>
    <property type="molecule type" value="Genomic_DNA"/>
</dbReference>
<reference evidence="1" key="1">
    <citation type="submission" date="2019-09" db="EMBL/GenBank/DDBJ databases">
        <authorList>
            <person name="Teo W.F.A."/>
            <person name="Duangmal K."/>
        </authorList>
    </citation>
    <scope>NUCLEOTIDE SEQUENCE [LARGE SCALE GENOMIC DNA]</scope>
    <source>
        <strain evidence="1">K81G1</strain>
    </source>
</reference>
<name>A0A5N0V6G5_9PSEU</name>
<gene>
    <name evidence="1" type="ORF">FPZ12_013940</name>
</gene>
<dbReference type="AlphaFoldDB" id="A0A5N0V6G5"/>
<dbReference type="RefSeq" id="WP_144746038.1">
    <property type="nucleotide sequence ID" value="NZ_VMNW02000016.1"/>
</dbReference>
<keyword evidence="2" id="KW-1185">Reference proteome</keyword>
<sequence>MSTTTGTLRMRFTTEDLLTPRARLSHDLDPGEFGWPATPYTRALGEGDREAMNVLVHAIESYYHAVIEPRWPLIQRTAAAGHDSVHRRMGEAGHVLGRTRTMILVRRTTPAPPPVSLTRWACRLPRPASKWACCAGRGSC</sequence>
<comment type="caution">
    <text evidence="1">The sequence shown here is derived from an EMBL/GenBank/DDBJ whole genome shotgun (WGS) entry which is preliminary data.</text>
</comment>
<accession>A0A5N0V6G5</accession>
<dbReference type="Proteomes" id="UP000319769">
    <property type="component" value="Unassembled WGS sequence"/>
</dbReference>
<proteinExistence type="predicted"/>
<protein>
    <submittedName>
        <fullName evidence="1">Uncharacterized protein</fullName>
    </submittedName>
</protein>
<organism evidence="1 2">
    <name type="scientific">Amycolatopsis acidicola</name>
    <dbReference type="NCBI Taxonomy" id="2596893"/>
    <lineage>
        <taxon>Bacteria</taxon>
        <taxon>Bacillati</taxon>
        <taxon>Actinomycetota</taxon>
        <taxon>Actinomycetes</taxon>
        <taxon>Pseudonocardiales</taxon>
        <taxon>Pseudonocardiaceae</taxon>
        <taxon>Amycolatopsis</taxon>
    </lineage>
</organism>
<evidence type="ECO:0000313" key="1">
    <source>
        <dbReference type="EMBL" id="KAA9161605.1"/>
    </source>
</evidence>